<dbReference type="EMBL" id="BK029940">
    <property type="protein sequence ID" value="DAD55860.1"/>
    <property type="molecule type" value="Genomic_DNA"/>
</dbReference>
<sequence>MFIVSNNTLFNLDKIEFIRINKNNITIGLANRNYLLKYENEDLAKKAFSKIRVAITKNSSIVDISENKLEEVI</sequence>
<protein>
    <submittedName>
        <fullName evidence="1">Uncharacterized protein</fullName>
    </submittedName>
</protein>
<accession>A0A8D9PET3</accession>
<proteinExistence type="predicted"/>
<reference evidence="1" key="1">
    <citation type="journal article" date="2021" name="Proc. Natl. Acad. Sci. U.S.A.">
        <title>A Catalog of Tens of Thousands of Viruses from Human Metagenomes Reveals Hidden Associations with Chronic Diseases.</title>
        <authorList>
            <person name="Tisza M.J."/>
            <person name="Buck C.B."/>
        </authorList>
    </citation>
    <scope>NUCLEOTIDE SEQUENCE</scope>
    <source>
        <strain evidence="1">CtOZu12</strain>
    </source>
</reference>
<name>A0A8D9PET3_9VIRU</name>
<evidence type="ECO:0000313" key="1">
    <source>
        <dbReference type="EMBL" id="DAD55860.1"/>
    </source>
</evidence>
<organism evidence="1">
    <name type="scientific">Bacteriophage sp</name>
    <dbReference type="NCBI Taxonomy" id="38018"/>
    <lineage>
        <taxon>Viruses</taxon>
    </lineage>
</organism>